<reference evidence="1 2" key="1">
    <citation type="submission" date="2019-02" db="EMBL/GenBank/DDBJ databases">
        <title>Genome sequencing of the rare red list fungi Bondarzewia mesenterica.</title>
        <authorList>
            <person name="Buettner E."/>
            <person name="Kellner H."/>
        </authorList>
    </citation>
    <scope>NUCLEOTIDE SEQUENCE [LARGE SCALE GENOMIC DNA]</scope>
    <source>
        <strain evidence="1 2">DSM 108281</strain>
    </source>
</reference>
<keyword evidence="2" id="KW-1185">Reference proteome</keyword>
<accession>A0A4S4LZ80</accession>
<dbReference type="EMBL" id="SGPL01000125">
    <property type="protein sequence ID" value="THH17121.1"/>
    <property type="molecule type" value="Genomic_DNA"/>
</dbReference>
<proteinExistence type="predicted"/>
<dbReference type="Proteomes" id="UP000310158">
    <property type="component" value="Unassembled WGS sequence"/>
</dbReference>
<sequence length="275" mass="30806">MKSFSIFKGARGAIGTMNVTAEPRYNFVIQTTNQIRERLLKEKLLRQPFLDLLTMVHKDDFKFRSSLPTDADVINFITNAFPDIYLLHGWLASDGADWDYTLTGQGEANKEYISIGWFVITLWEQSQSSLDLAFLSRMIFMFMTGLLREAAHSALWWYVRGACDSPHLGEIGREAGNFMERQLWDGILEAEFEDNTMDLVDIGIMKNGLFFPIDAKVAQSLIMLNLSNGLPLLDTSALSAAPPIVVDHTCSKLLPAIGTATSQHPVPTLKKVLES</sequence>
<protein>
    <submittedName>
        <fullName evidence="1">Uncharacterized protein</fullName>
    </submittedName>
</protein>
<organism evidence="1 2">
    <name type="scientific">Bondarzewia mesenterica</name>
    <dbReference type="NCBI Taxonomy" id="1095465"/>
    <lineage>
        <taxon>Eukaryota</taxon>
        <taxon>Fungi</taxon>
        <taxon>Dikarya</taxon>
        <taxon>Basidiomycota</taxon>
        <taxon>Agaricomycotina</taxon>
        <taxon>Agaricomycetes</taxon>
        <taxon>Russulales</taxon>
        <taxon>Bondarzewiaceae</taxon>
        <taxon>Bondarzewia</taxon>
    </lineage>
</organism>
<dbReference type="AlphaFoldDB" id="A0A4S4LZ80"/>
<gene>
    <name evidence="1" type="ORF">EW146_g3625</name>
</gene>
<comment type="caution">
    <text evidence="1">The sequence shown here is derived from an EMBL/GenBank/DDBJ whole genome shotgun (WGS) entry which is preliminary data.</text>
</comment>
<dbReference type="OrthoDB" id="3295261at2759"/>
<evidence type="ECO:0000313" key="2">
    <source>
        <dbReference type="Proteomes" id="UP000310158"/>
    </source>
</evidence>
<name>A0A4S4LZ80_9AGAM</name>
<evidence type="ECO:0000313" key="1">
    <source>
        <dbReference type="EMBL" id="THH17121.1"/>
    </source>
</evidence>